<dbReference type="OrthoDB" id="6685913at2"/>
<dbReference type="RefSeq" id="WP_005274849.1">
    <property type="nucleotide sequence ID" value="NZ_KB850195.1"/>
</dbReference>
<accession>N9R5M0</accession>
<dbReference type="AlphaFoldDB" id="N9R5M0"/>
<dbReference type="HOGENOM" id="CLU_070785_0_0_6"/>
<proteinExistence type="predicted"/>
<evidence type="ECO:0008006" key="3">
    <source>
        <dbReference type="Google" id="ProtNLM"/>
    </source>
</evidence>
<dbReference type="PATRIC" id="fig|1217695.3.peg.2509"/>
<dbReference type="EMBL" id="APRZ01000017">
    <property type="protein sequence ID" value="ENX33915.1"/>
    <property type="molecule type" value="Genomic_DNA"/>
</dbReference>
<evidence type="ECO:0000313" key="1">
    <source>
        <dbReference type="EMBL" id="ENX33915.1"/>
    </source>
</evidence>
<dbReference type="Proteomes" id="UP000013009">
    <property type="component" value="Unassembled WGS sequence"/>
</dbReference>
<protein>
    <recommendedName>
        <fullName evidence="3">DUF3102 domain-containing protein</fullName>
    </recommendedName>
</protein>
<comment type="caution">
    <text evidence="1">The sequence shown here is derived from an EMBL/GenBank/DDBJ whole genome shotgun (WGS) entry which is preliminary data.</text>
</comment>
<gene>
    <name evidence="1" type="ORF">F889_02579</name>
</gene>
<sequence length="313" mass="35298">MTEVTQNQLAQLEQTVSVEQIQLSEKLGAIKATAFFKKLVTVTEIKLLAEIKESKQYKGLKLVNSVGKLVTVTTFEEFCQHLGMSREKVDQDILNLSTFGEDFLETSQRMGLGYRDLRKLRKLPDSDREVLINGEAVKTEDRESLIDLIEEMSAKHAQEKATRDARIAELESNDQANALILKKKDEKINQLDTKLTKLESPAAIKKRDESEHQQLAASAIKELHDACQVMLNATARFRNQVNSVIEAIDTHGLYDIQQSLESNVIAAFQQIAQTSTEFGIQINFEEMVTPEWLMAIAEDQQATALEVDTQTEQ</sequence>
<keyword evidence="2" id="KW-1185">Reference proteome</keyword>
<reference evidence="1 2" key="1">
    <citation type="submission" date="2013-02" db="EMBL/GenBank/DDBJ databases">
        <title>The Genome Sequence of Acinetobacter sp. NIPH 1859.</title>
        <authorList>
            <consortium name="The Broad Institute Genome Sequencing Platform"/>
            <consortium name="The Broad Institute Genome Sequencing Center for Infectious Disease"/>
            <person name="Cerqueira G."/>
            <person name="Feldgarden M."/>
            <person name="Courvalin P."/>
            <person name="Perichon B."/>
            <person name="Grillot-Courvalin C."/>
            <person name="Clermont D."/>
            <person name="Rocha E."/>
            <person name="Yoon E.-J."/>
            <person name="Nemec A."/>
            <person name="Walker B."/>
            <person name="Young S.K."/>
            <person name="Zeng Q."/>
            <person name="Gargeya S."/>
            <person name="Fitzgerald M."/>
            <person name="Haas B."/>
            <person name="Abouelleil A."/>
            <person name="Alvarado L."/>
            <person name="Arachchi H.M."/>
            <person name="Berlin A.M."/>
            <person name="Chapman S.B."/>
            <person name="Dewar J."/>
            <person name="Goldberg J."/>
            <person name="Griggs A."/>
            <person name="Gujja S."/>
            <person name="Hansen M."/>
            <person name="Howarth C."/>
            <person name="Imamovic A."/>
            <person name="Larimer J."/>
            <person name="McCowan C."/>
            <person name="Murphy C."/>
            <person name="Neiman D."/>
            <person name="Pearson M."/>
            <person name="Priest M."/>
            <person name="Roberts A."/>
            <person name="Saif S."/>
            <person name="Shea T."/>
            <person name="Sisk P."/>
            <person name="Sykes S."/>
            <person name="Wortman J."/>
            <person name="Nusbaum C."/>
            <person name="Birren B."/>
        </authorList>
    </citation>
    <scope>NUCLEOTIDE SEQUENCE [LARGE SCALE GENOMIC DNA]</scope>
    <source>
        <strain evidence="1 2">NIPH 1859</strain>
    </source>
</reference>
<evidence type="ECO:0000313" key="2">
    <source>
        <dbReference type="Proteomes" id="UP000013009"/>
    </source>
</evidence>
<name>N9R5M0_9GAMM</name>
<organism evidence="1 2">
    <name type="scientific">Acinetobacter colistiniresistens</name>
    <dbReference type="NCBI Taxonomy" id="280145"/>
    <lineage>
        <taxon>Bacteria</taxon>
        <taxon>Pseudomonadati</taxon>
        <taxon>Pseudomonadota</taxon>
        <taxon>Gammaproteobacteria</taxon>
        <taxon>Moraxellales</taxon>
        <taxon>Moraxellaceae</taxon>
        <taxon>Acinetobacter</taxon>
    </lineage>
</organism>